<dbReference type="KEGG" id="ccai:NAS2_0998"/>
<dbReference type="Gene3D" id="3.40.50.150">
    <property type="entry name" value="Vaccinia Virus protein VP39"/>
    <property type="match status" value="1"/>
</dbReference>
<dbReference type="PANTHER" id="PTHR43591">
    <property type="entry name" value="METHYLTRANSFERASE"/>
    <property type="match status" value="1"/>
</dbReference>
<dbReference type="CDD" id="cd02440">
    <property type="entry name" value="AdoMet_MTases"/>
    <property type="match status" value="1"/>
</dbReference>
<evidence type="ECO:0000313" key="3">
    <source>
        <dbReference type="Proteomes" id="UP000509448"/>
    </source>
</evidence>
<accession>A0A4P2VEH0</accession>
<keyword evidence="3" id="KW-1185">Reference proteome</keyword>
<dbReference type="Pfam" id="PF13847">
    <property type="entry name" value="Methyltransf_31"/>
    <property type="match status" value="1"/>
</dbReference>
<dbReference type="GO" id="GO:0008168">
    <property type="term" value="F:methyltransferase activity"/>
    <property type="evidence" value="ECO:0007669"/>
    <property type="project" value="TreeGrafter"/>
</dbReference>
<dbReference type="EMBL" id="AP018732">
    <property type="protein sequence ID" value="BBE42387.1"/>
    <property type="molecule type" value="Genomic_DNA"/>
</dbReference>
<sequence length="169" mass="18032">MPILERAGLGPGKSLLDLGSGDGRFSIPAASVATRVHAVDISEEAIRSLLEEASGRGLRNLTASVADVSGDLRFDEEFDMALLANVLHGFVRSGSADAVLENARRALKPGGRLLVIEFRPDVGSPPGPPSSMRIAPEELSALASRHGFEEIDRFDAGPFHYAIVFRKVN</sequence>
<feature type="domain" description="Methyltransferase" evidence="1">
    <location>
        <begin position="11"/>
        <end position="119"/>
    </location>
</feature>
<dbReference type="InterPro" id="IPR025714">
    <property type="entry name" value="Methyltranfer_dom"/>
</dbReference>
<dbReference type="InterPro" id="IPR029063">
    <property type="entry name" value="SAM-dependent_MTases_sf"/>
</dbReference>
<dbReference type="Proteomes" id="UP000509448">
    <property type="component" value="Chromosome"/>
</dbReference>
<proteinExistence type="predicted"/>
<evidence type="ECO:0000313" key="2">
    <source>
        <dbReference type="EMBL" id="BBE42387.1"/>
    </source>
</evidence>
<evidence type="ECO:0000259" key="1">
    <source>
        <dbReference type="Pfam" id="PF13847"/>
    </source>
</evidence>
<name>A0A4P2VEH0_9ARCH</name>
<dbReference type="AlphaFoldDB" id="A0A4P2VEH0"/>
<protein>
    <submittedName>
        <fullName evidence="2">Conserved protein</fullName>
    </submittedName>
</protein>
<dbReference type="SUPFAM" id="SSF53335">
    <property type="entry name" value="S-adenosyl-L-methionine-dependent methyltransferases"/>
    <property type="match status" value="1"/>
</dbReference>
<organism evidence="2 3">
    <name type="scientific">Conexivisphaera calida</name>
    <dbReference type="NCBI Taxonomy" id="1874277"/>
    <lineage>
        <taxon>Archaea</taxon>
        <taxon>Nitrososphaerota</taxon>
        <taxon>Conexivisphaeria</taxon>
        <taxon>Conexivisphaerales</taxon>
        <taxon>Conexivisphaeraceae</taxon>
        <taxon>Conexivisphaera</taxon>
    </lineage>
</organism>
<dbReference type="PANTHER" id="PTHR43591:SF24">
    <property type="entry name" value="2-METHOXY-6-POLYPRENYL-1,4-BENZOQUINOL METHYLASE, MITOCHONDRIAL"/>
    <property type="match status" value="1"/>
</dbReference>
<gene>
    <name evidence="2" type="ORF">NAS2_0998</name>
</gene>
<reference evidence="2 3" key="1">
    <citation type="journal article" date="2019" name="ISME J.">
        <title>Isolation and characterization of a thermophilic sulfur- and iron-reducing thaumarchaeote from a terrestrial acidic hot spring.</title>
        <authorList>
            <person name="Kato S."/>
            <person name="Itoh T."/>
            <person name="Yuki M."/>
            <person name="Nagamori M."/>
            <person name="Ohnishi M."/>
            <person name="Uematsu K."/>
            <person name="Suzuki K."/>
            <person name="Takashina T."/>
            <person name="Ohkuma M."/>
        </authorList>
    </citation>
    <scope>NUCLEOTIDE SEQUENCE [LARGE SCALE GENOMIC DNA]</scope>
    <source>
        <strain evidence="2 3">NAS-02</strain>
    </source>
</reference>